<keyword evidence="9" id="KW-1185">Reference proteome</keyword>
<evidence type="ECO:0000259" key="7">
    <source>
        <dbReference type="PROSITE" id="PS50600"/>
    </source>
</evidence>
<feature type="compositionally biased region" description="Basic and acidic residues" evidence="5">
    <location>
        <begin position="495"/>
        <end position="510"/>
    </location>
</feature>
<organism evidence="8 9">
    <name type="scientific">Rhododendron griersonianum</name>
    <dbReference type="NCBI Taxonomy" id="479676"/>
    <lineage>
        <taxon>Eukaryota</taxon>
        <taxon>Viridiplantae</taxon>
        <taxon>Streptophyta</taxon>
        <taxon>Embryophyta</taxon>
        <taxon>Tracheophyta</taxon>
        <taxon>Spermatophyta</taxon>
        <taxon>Magnoliopsida</taxon>
        <taxon>eudicotyledons</taxon>
        <taxon>Gunneridae</taxon>
        <taxon>Pentapetalae</taxon>
        <taxon>asterids</taxon>
        <taxon>Ericales</taxon>
        <taxon>Ericaceae</taxon>
        <taxon>Ericoideae</taxon>
        <taxon>Rhodoreae</taxon>
        <taxon>Rhododendron</taxon>
    </lineage>
</organism>
<evidence type="ECO:0000313" key="8">
    <source>
        <dbReference type="EMBL" id="KAG5520430.1"/>
    </source>
</evidence>
<protein>
    <recommendedName>
        <fullName evidence="7">Ubiquitin-like protease family profile domain-containing protein</fullName>
    </recommendedName>
</protein>
<accession>A0AAV6HYQ7</accession>
<feature type="signal peptide" evidence="6">
    <location>
        <begin position="1"/>
        <end position="27"/>
    </location>
</feature>
<dbReference type="PANTHER" id="PTHR34835">
    <property type="entry name" value="OS07G0283600 PROTEIN-RELATED"/>
    <property type="match status" value="1"/>
</dbReference>
<feature type="region of interest" description="Disordered" evidence="5">
    <location>
        <begin position="493"/>
        <end position="526"/>
    </location>
</feature>
<evidence type="ECO:0000256" key="3">
    <source>
        <dbReference type="ARBA" id="ARBA00022801"/>
    </source>
</evidence>
<feature type="domain" description="Ubiquitin-like protease family profile" evidence="7">
    <location>
        <begin position="886"/>
        <end position="1033"/>
    </location>
</feature>
<dbReference type="Proteomes" id="UP000823749">
    <property type="component" value="Chromosome 12"/>
</dbReference>
<evidence type="ECO:0000256" key="5">
    <source>
        <dbReference type="SAM" id="MobiDB-lite"/>
    </source>
</evidence>
<proteinExistence type="inferred from homology"/>
<name>A0AAV6HYQ7_9ERIC</name>
<dbReference type="GO" id="GO:0006508">
    <property type="term" value="P:proteolysis"/>
    <property type="evidence" value="ECO:0007669"/>
    <property type="project" value="UniProtKB-KW"/>
</dbReference>
<dbReference type="AlphaFoldDB" id="A0AAV6HYQ7"/>
<keyword evidence="2" id="KW-0645">Protease</keyword>
<dbReference type="SUPFAM" id="SSF54001">
    <property type="entry name" value="Cysteine proteinases"/>
    <property type="match status" value="1"/>
</dbReference>
<evidence type="ECO:0000256" key="4">
    <source>
        <dbReference type="SAM" id="Coils"/>
    </source>
</evidence>
<keyword evidence="3" id="KW-0378">Hydrolase</keyword>
<feature type="coiled-coil region" evidence="4">
    <location>
        <begin position="578"/>
        <end position="766"/>
    </location>
</feature>
<dbReference type="PANTHER" id="PTHR34835:SF81">
    <property type="entry name" value="OS06G0475900 PROTEIN"/>
    <property type="match status" value="1"/>
</dbReference>
<feature type="compositionally biased region" description="Polar residues" evidence="5">
    <location>
        <begin position="45"/>
        <end position="56"/>
    </location>
</feature>
<dbReference type="GO" id="GO:0008234">
    <property type="term" value="F:cysteine-type peptidase activity"/>
    <property type="evidence" value="ECO:0007669"/>
    <property type="project" value="InterPro"/>
</dbReference>
<feature type="chain" id="PRO_5043652722" description="Ubiquitin-like protease family profile domain-containing protein" evidence="6">
    <location>
        <begin position="28"/>
        <end position="1062"/>
    </location>
</feature>
<dbReference type="Gene3D" id="3.40.395.10">
    <property type="entry name" value="Adenoviral Proteinase, Chain A"/>
    <property type="match status" value="1"/>
</dbReference>
<keyword evidence="4" id="KW-0175">Coiled coil</keyword>
<comment type="caution">
    <text evidence="8">The sequence shown here is derived from an EMBL/GenBank/DDBJ whole genome shotgun (WGS) entry which is preliminary data.</text>
</comment>
<feature type="region of interest" description="Disordered" evidence="5">
    <location>
        <begin position="139"/>
        <end position="160"/>
    </location>
</feature>
<sequence>MLCFTTDFVCVCRLFIMLSQYLLQNYAERARKDQHSNSKKPAEASDTQEYDSNSDTPGEIKTPIAQAHVHELRQRRGTQQGTVAEISRSQANQPKLVPSITIKIPEKSRTRGATQSQYELRARSEKQLAANIEEEELITRSQPLKKRSRKVAEKESTQQRVSLNRSNLQGMIRLIKDTELSAKHIACLKKTPFWLLIEAIVSKKLVSDHCRKFDEVVVKVIKSYDERTQSFRLGDKKVKLKDNHVKLIFGISCGKEEMTETSISKEDTALAKRLGIKEARLTTTTMKEKIKELKSSNKPEDIDDVVRLLCLFLCVTLLFSTSGTTVNWSFVYYMEDLAKVKQYNWAGAVTDYLMKSIHKNHKELNELHGCSLLLMFWLCENTKLLQQKNADAVPRLLKWNISELREILRDFDQLNQLPANQEVEKVRMSIDGETPQQAEVSRDERVEKGATQVNEDVTSEIEKEQRTGVLLYGEQDEVYGTQRGESARVAFMAEQKSEEGEKDNAEKGQGLDDFNTPSNPSFEVDSPRYKSTMVRDSIRLESREDHLSQTDSGSTLVPNTYNAMSLDNICGTILHQSKKDAIAVIDELNKKIEVLEKEKKSMENEILKVQEEKQKSIQHQKEEIEILKRELEEKDAIAVIAELNKRIELLEKEKKSMENEILKVQEEKQKSLRHQKEEIEILKRELEEKDLYIFKLCKKNEVLEKLYKQYEEQVQHYETHELTQGYNVETERQVHQVTQKATIDTIKELREERDQLEGELINIKVHEVTQKVRTEKDLERLSRKSPPSKFKRVKERDDRKMNFCKDYVYGRLKRKSPQLEVVDVDDFQETSLAVQVQKPKKKLKNLEKCNTEMKKLIRTETWLAIEQLWKTGNLSAVIWSSEADMLHIEVEDIQNQLFQDAISNRCVDAYANELMKHHSDVMPKFDLNTPVPKSFIFNSFFLDTIQNKSQKEVKKTLGNLMTKSLRARFLLFPILIRFHWTLLVLDKDEECWKFYNSLKPRSGKDEYCNATTLLVSKTSVDCAIVIFSIIKKYLSNEEQASVITIEECRKIRADLIHLFMPC</sequence>
<feature type="region of interest" description="Disordered" evidence="5">
    <location>
        <begin position="430"/>
        <end position="461"/>
    </location>
</feature>
<dbReference type="PROSITE" id="PS50600">
    <property type="entry name" value="ULP_PROTEASE"/>
    <property type="match status" value="1"/>
</dbReference>
<comment type="similarity">
    <text evidence="1">Belongs to the peptidase C48 family.</text>
</comment>
<evidence type="ECO:0000313" key="9">
    <source>
        <dbReference type="Proteomes" id="UP000823749"/>
    </source>
</evidence>
<dbReference type="InterPro" id="IPR038765">
    <property type="entry name" value="Papain-like_cys_pep_sf"/>
</dbReference>
<dbReference type="InterPro" id="IPR019557">
    <property type="entry name" value="AminoTfrase-like_pln_mobile"/>
</dbReference>
<dbReference type="Pfam" id="PF10536">
    <property type="entry name" value="PMD"/>
    <property type="match status" value="1"/>
</dbReference>
<evidence type="ECO:0000256" key="6">
    <source>
        <dbReference type="SAM" id="SignalP"/>
    </source>
</evidence>
<evidence type="ECO:0000256" key="2">
    <source>
        <dbReference type="ARBA" id="ARBA00022670"/>
    </source>
</evidence>
<reference evidence="8" key="1">
    <citation type="submission" date="2020-08" db="EMBL/GenBank/DDBJ databases">
        <title>Plant Genome Project.</title>
        <authorList>
            <person name="Zhang R.-G."/>
        </authorList>
    </citation>
    <scope>NUCLEOTIDE SEQUENCE</scope>
    <source>
        <strain evidence="8">WSP0</strain>
        <tissue evidence="8">Leaf</tissue>
    </source>
</reference>
<dbReference type="EMBL" id="JACTNZ010000012">
    <property type="protein sequence ID" value="KAG5520430.1"/>
    <property type="molecule type" value="Genomic_DNA"/>
</dbReference>
<feature type="compositionally biased region" description="Basic and acidic residues" evidence="5">
    <location>
        <begin position="30"/>
        <end position="43"/>
    </location>
</feature>
<dbReference type="InterPro" id="IPR003653">
    <property type="entry name" value="Peptidase_C48_C"/>
</dbReference>
<evidence type="ECO:0000256" key="1">
    <source>
        <dbReference type="ARBA" id="ARBA00005234"/>
    </source>
</evidence>
<feature type="region of interest" description="Disordered" evidence="5">
    <location>
        <begin position="30"/>
        <end position="60"/>
    </location>
</feature>
<keyword evidence="6" id="KW-0732">Signal</keyword>
<gene>
    <name evidence="8" type="ORF">RHGRI_033124</name>
</gene>